<gene>
    <name evidence="2" type="ORF">DILT_LOCUS3655</name>
</gene>
<dbReference type="Proteomes" id="UP000281553">
    <property type="component" value="Unassembled WGS sequence"/>
</dbReference>
<dbReference type="PROSITE" id="PS51468">
    <property type="entry name" value="VIT"/>
    <property type="match status" value="1"/>
</dbReference>
<name>A0A3P6V3Y2_DIBLA</name>
<sequence length="317" mass="35602">MAKETYQEAVDAGQTAFYMEEDEFMGDTFTMKVGNIPPTETAVIELRFFCQLQAQEITDDSGNHTVAIFALPSVLNPRYTPEASESQRQFGPPNEIPFCKVNVPYTFSFSASLTSQSSIMGVTSAKDTFQLKYQGEEKKAAKMTLQSDFKFDHDLEMEIVFADPTKLMVTYEEGDSKAGSGILTLDCLTVNFLPTFEEGTDARNEVIFLIDRSVFVMSSNWPRPRDYTEASMEAALEYQKNTTADMGGTEVLGALKSIYAKKITGSDWHRKIIFLTDGDITNQPEVIMSYSLVSYIPVFAVHYLKWRLCTDFPSDQA</sequence>
<dbReference type="Pfam" id="PF08487">
    <property type="entry name" value="VIT"/>
    <property type="match status" value="1"/>
</dbReference>
<evidence type="ECO:0000313" key="3">
    <source>
        <dbReference type="Proteomes" id="UP000281553"/>
    </source>
</evidence>
<organism evidence="2 3">
    <name type="scientific">Dibothriocephalus latus</name>
    <name type="common">Fish tapeworm</name>
    <name type="synonym">Diphyllobothrium latum</name>
    <dbReference type="NCBI Taxonomy" id="60516"/>
    <lineage>
        <taxon>Eukaryota</taxon>
        <taxon>Metazoa</taxon>
        <taxon>Spiralia</taxon>
        <taxon>Lophotrochozoa</taxon>
        <taxon>Platyhelminthes</taxon>
        <taxon>Cestoda</taxon>
        <taxon>Eucestoda</taxon>
        <taxon>Diphyllobothriidea</taxon>
        <taxon>Diphyllobothriidae</taxon>
        <taxon>Dibothriocephalus</taxon>
    </lineage>
</organism>
<dbReference type="EMBL" id="UYRU01044021">
    <property type="protein sequence ID" value="VDK84984.1"/>
    <property type="molecule type" value="Genomic_DNA"/>
</dbReference>
<proteinExistence type="predicted"/>
<protein>
    <recommendedName>
        <fullName evidence="1">VIT domain-containing protein</fullName>
    </recommendedName>
</protein>
<evidence type="ECO:0000313" key="2">
    <source>
        <dbReference type="EMBL" id="VDK84984.1"/>
    </source>
</evidence>
<dbReference type="PANTHER" id="PTHR45737">
    <property type="entry name" value="VON WILLEBRAND FACTOR A DOMAIN-CONTAINING PROTEIN 5A"/>
    <property type="match status" value="1"/>
</dbReference>
<dbReference type="OrthoDB" id="1729737at2759"/>
<feature type="domain" description="VIT" evidence="1">
    <location>
        <begin position="1"/>
        <end position="50"/>
    </location>
</feature>
<evidence type="ECO:0000259" key="1">
    <source>
        <dbReference type="PROSITE" id="PS51468"/>
    </source>
</evidence>
<accession>A0A3P6V3Y2</accession>
<dbReference type="PANTHER" id="PTHR45737:SF6">
    <property type="entry name" value="VON WILLEBRAND FACTOR A DOMAIN-CONTAINING PROTEIN 5A"/>
    <property type="match status" value="1"/>
</dbReference>
<dbReference type="AlphaFoldDB" id="A0A3P6V3Y2"/>
<reference evidence="2 3" key="1">
    <citation type="submission" date="2018-11" db="EMBL/GenBank/DDBJ databases">
        <authorList>
            <consortium name="Pathogen Informatics"/>
        </authorList>
    </citation>
    <scope>NUCLEOTIDE SEQUENCE [LARGE SCALE GENOMIC DNA]</scope>
</reference>
<keyword evidence="3" id="KW-1185">Reference proteome</keyword>
<dbReference type="InterPro" id="IPR013694">
    <property type="entry name" value="VIT"/>
</dbReference>